<feature type="domain" description="NADP-dependent oxidoreductase" evidence="1">
    <location>
        <begin position="14"/>
        <end position="182"/>
    </location>
</feature>
<dbReference type="GO" id="GO:0005829">
    <property type="term" value="C:cytosol"/>
    <property type="evidence" value="ECO:0007669"/>
    <property type="project" value="TreeGrafter"/>
</dbReference>
<dbReference type="InterPro" id="IPR036812">
    <property type="entry name" value="NAD(P)_OxRdtase_dom_sf"/>
</dbReference>
<dbReference type="Proteomes" id="UP000198824">
    <property type="component" value="Unassembled WGS sequence"/>
</dbReference>
<evidence type="ECO:0000259" key="1">
    <source>
        <dbReference type="Pfam" id="PF00248"/>
    </source>
</evidence>
<protein>
    <submittedName>
        <fullName evidence="2">Predicted oxidoreductase</fullName>
    </submittedName>
</protein>
<dbReference type="SUPFAM" id="SSF51430">
    <property type="entry name" value="NAD(P)-linked oxidoreductase"/>
    <property type="match status" value="1"/>
</dbReference>
<dbReference type="STRING" id="1166337.SAMN05192580_3492"/>
<dbReference type="AlphaFoldDB" id="A0A1I6M5F5"/>
<dbReference type="PANTHER" id="PTHR42686">
    <property type="entry name" value="GH17980P-RELATED"/>
    <property type="match status" value="1"/>
</dbReference>
<dbReference type="InterPro" id="IPR020471">
    <property type="entry name" value="AKR"/>
</dbReference>
<keyword evidence="3" id="KW-1185">Reference proteome</keyword>
<accession>A0A1I6M5F5</accession>
<dbReference type="Pfam" id="PF00248">
    <property type="entry name" value="Aldo_ket_red"/>
    <property type="match status" value="1"/>
</dbReference>
<dbReference type="EMBL" id="FOZG01000003">
    <property type="protein sequence ID" value="SFS10934.1"/>
    <property type="molecule type" value="Genomic_DNA"/>
</dbReference>
<dbReference type="GO" id="GO:0016491">
    <property type="term" value="F:oxidoreductase activity"/>
    <property type="evidence" value="ECO:0007669"/>
    <property type="project" value="InterPro"/>
</dbReference>
<dbReference type="OrthoDB" id="9768851at2"/>
<dbReference type="Gene3D" id="3.20.20.100">
    <property type="entry name" value="NADP-dependent oxidoreductase domain"/>
    <property type="match status" value="1"/>
</dbReference>
<evidence type="ECO:0000313" key="2">
    <source>
        <dbReference type="EMBL" id="SFS10934.1"/>
    </source>
</evidence>
<proteinExistence type="predicted"/>
<name>A0A1I6M5F5_9SPHN</name>
<sequence>MLHTHLAGRRTSRLGLGCGRLVGGAETRASRALVEAALALGIRHFDVAPSYGLGLAENVLGEALAGVGDATVVTKAGIGRPANAGAKALLIGFVRPLLAATPGLKARLARRAGGAARGQFAPGQVEASLADSLSRLKRETVDALLLHQPSPADLTPDLAATMERIVADGRARAVGTGTNDAAEALVPFGTVSQMRVDVAQPAPTSVGDLILHGALRRYPAPERLSPPQVEAMRALGRDPADPAAWPGLMLTLALANAPGSILLISARTPARLREAVAAVDWTLADAADSAALAQLRRLAVGSESAGAS</sequence>
<reference evidence="2 3" key="1">
    <citation type="submission" date="2016-10" db="EMBL/GenBank/DDBJ databases">
        <authorList>
            <person name="de Groot N.N."/>
        </authorList>
    </citation>
    <scope>NUCLEOTIDE SEQUENCE [LARGE SCALE GENOMIC DNA]</scope>
    <source>
        <strain evidence="2 3">S5-249</strain>
    </source>
</reference>
<gene>
    <name evidence="2" type="ORF">SAMN05192580_3492</name>
</gene>
<organism evidence="2 3">
    <name type="scientific">Sphingomonas jatrophae</name>
    <dbReference type="NCBI Taxonomy" id="1166337"/>
    <lineage>
        <taxon>Bacteria</taxon>
        <taxon>Pseudomonadati</taxon>
        <taxon>Pseudomonadota</taxon>
        <taxon>Alphaproteobacteria</taxon>
        <taxon>Sphingomonadales</taxon>
        <taxon>Sphingomonadaceae</taxon>
        <taxon>Sphingomonas</taxon>
    </lineage>
</organism>
<dbReference type="PANTHER" id="PTHR42686:SF1">
    <property type="entry name" value="GH17980P-RELATED"/>
    <property type="match status" value="1"/>
</dbReference>
<dbReference type="InterPro" id="IPR023210">
    <property type="entry name" value="NADP_OxRdtase_dom"/>
</dbReference>
<evidence type="ECO:0000313" key="3">
    <source>
        <dbReference type="Proteomes" id="UP000198824"/>
    </source>
</evidence>
<dbReference type="RefSeq" id="WP_093316461.1">
    <property type="nucleotide sequence ID" value="NZ_FOZG01000003.1"/>
</dbReference>